<dbReference type="GO" id="GO:0072562">
    <property type="term" value="C:blood microparticle"/>
    <property type="evidence" value="ECO:0007669"/>
    <property type="project" value="TreeGrafter"/>
</dbReference>
<comment type="similarity">
    <text evidence="1 7">Belongs to the globin family.</text>
</comment>
<evidence type="ECO:0000259" key="8">
    <source>
        <dbReference type="PROSITE" id="PS01033"/>
    </source>
</evidence>
<dbReference type="PROSITE" id="PS01033">
    <property type="entry name" value="GLOBIN"/>
    <property type="match status" value="1"/>
</dbReference>
<evidence type="ECO:0000313" key="10">
    <source>
        <dbReference type="Proteomes" id="UP001152622"/>
    </source>
</evidence>
<dbReference type="InterPro" id="IPR000971">
    <property type="entry name" value="Globin"/>
</dbReference>
<dbReference type="GO" id="GO:0004601">
    <property type="term" value="F:peroxidase activity"/>
    <property type="evidence" value="ECO:0007669"/>
    <property type="project" value="TreeGrafter"/>
</dbReference>
<sequence length="127" mass="14107">MSLSPKDIAVVKGFWSKMQPRADEIGAEAVGRMLTVFPQTKAYFSHWSDMKPGSAPVKRHGQLIMGAVNDAVNRIEDMTRCYGQPQRSARLQTARGPCQLQDHGPQYHGVHSHGFPQRVHTRGAPLC</sequence>
<dbReference type="GO" id="GO:0005833">
    <property type="term" value="C:hemoglobin complex"/>
    <property type="evidence" value="ECO:0007669"/>
    <property type="project" value="InterPro"/>
</dbReference>
<dbReference type="GO" id="GO:0005344">
    <property type="term" value="F:oxygen carrier activity"/>
    <property type="evidence" value="ECO:0007669"/>
    <property type="project" value="UniProtKB-KW"/>
</dbReference>
<dbReference type="SUPFAM" id="SSF46458">
    <property type="entry name" value="Globin-like"/>
    <property type="match status" value="1"/>
</dbReference>
<dbReference type="Pfam" id="PF00042">
    <property type="entry name" value="Globin"/>
    <property type="match status" value="1"/>
</dbReference>
<keyword evidence="10" id="KW-1185">Reference proteome</keyword>
<dbReference type="InterPro" id="IPR002338">
    <property type="entry name" value="Hemoglobin_a-typ"/>
</dbReference>
<dbReference type="OrthoDB" id="8751793at2759"/>
<gene>
    <name evidence="9" type="ORF">SKAU_G00292130</name>
</gene>
<keyword evidence="5" id="KW-0479">Metal-binding</keyword>
<reference evidence="9" key="1">
    <citation type="journal article" date="2023" name="Science">
        <title>Genome structures resolve the early diversification of teleost fishes.</title>
        <authorList>
            <person name="Parey E."/>
            <person name="Louis A."/>
            <person name="Montfort J."/>
            <person name="Bouchez O."/>
            <person name="Roques C."/>
            <person name="Iampietro C."/>
            <person name="Lluch J."/>
            <person name="Castinel A."/>
            <person name="Donnadieu C."/>
            <person name="Desvignes T."/>
            <person name="Floi Bucao C."/>
            <person name="Jouanno E."/>
            <person name="Wen M."/>
            <person name="Mejri S."/>
            <person name="Dirks R."/>
            <person name="Jansen H."/>
            <person name="Henkel C."/>
            <person name="Chen W.J."/>
            <person name="Zahm M."/>
            <person name="Cabau C."/>
            <person name="Klopp C."/>
            <person name="Thompson A.W."/>
            <person name="Robinson-Rechavi M."/>
            <person name="Braasch I."/>
            <person name="Lecointre G."/>
            <person name="Bobe J."/>
            <person name="Postlethwait J.H."/>
            <person name="Berthelot C."/>
            <person name="Roest Crollius H."/>
            <person name="Guiguen Y."/>
        </authorList>
    </citation>
    <scope>NUCLEOTIDE SEQUENCE</scope>
    <source>
        <strain evidence="9">WJC10195</strain>
    </source>
</reference>
<dbReference type="InterPro" id="IPR009050">
    <property type="entry name" value="Globin-like_sf"/>
</dbReference>
<dbReference type="GO" id="GO:0043177">
    <property type="term" value="F:organic acid binding"/>
    <property type="evidence" value="ECO:0007669"/>
    <property type="project" value="TreeGrafter"/>
</dbReference>
<proteinExistence type="inferred from homology"/>
<evidence type="ECO:0000256" key="3">
    <source>
        <dbReference type="ARBA" id="ARBA00022617"/>
    </source>
</evidence>
<dbReference type="InterPro" id="IPR012292">
    <property type="entry name" value="Globin/Proto"/>
</dbReference>
<dbReference type="Gene3D" id="1.10.490.10">
    <property type="entry name" value="Globins"/>
    <property type="match status" value="1"/>
</dbReference>
<evidence type="ECO:0000256" key="1">
    <source>
        <dbReference type="ARBA" id="ARBA00008705"/>
    </source>
</evidence>
<dbReference type="InterPro" id="IPR050056">
    <property type="entry name" value="Hemoglobin_oxygen_transport"/>
</dbReference>
<dbReference type="PANTHER" id="PTHR11442:SF41">
    <property type="entry name" value="HEMOGLOBIN SUBUNIT ZETA"/>
    <property type="match status" value="1"/>
</dbReference>
<dbReference type="GO" id="GO:0046872">
    <property type="term" value="F:metal ion binding"/>
    <property type="evidence" value="ECO:0007669"/>
    <property type="project" value="UniProtKB-KW"/>
</dbReference>
<evidence type="ECO:0000256" key="6">
    <source>
        <dbReference type="ARBA" id="ARBA00023004"/>
    </source>
</evidence>
<accession>A0A9Q1EU06</accession>
<dbReference type="GO" id="GO:0031838">
    <property type="term" value="C:haptoglobin-hemoglobin complex"/>
    <property type="evidence" value="ECO:0007669"/>
    <property type="project" value="TreeGrafter"/>
</dbReference>
<evidence type="ECO:0000313" key="9">
    <source>
        <dbReference type="EMBL" id="KAJ8345020.1"/>
    </source>
</evidence>
<keyword evidence="4 7" id="KW-0561">Oxygen transport</keyword>
<dbReference type="AlphaFoldDB" id="A0A9Q1EU06"/>
<dbReference type="Proteomes" id="UP001152622">
    <property type="component" value="Chromosome 12"/>
</dbReference>
<dbReference type="GO" id="GO:0020037">
    <property type="term" value="F:heme binding"/>
    <property type="evidence" value="ECO:0007669"/>
    <property type="project" value="InterPro"/>
</dbReference>
<evidence type="ECO:0000256" key="4">
    <source>
        <dbReference type="ARBA" id="ARBA00022621"/>
    </source>
</evidence>
<dbReference type="PRINTS" id="PR00612">
    <property type="entry name" value="ALPHAHAEM"/>
</dbReference>
<comment type="caution">
    <text evidence="9">The sequence shown here is derived from an EMBL/GenBank/DDBJ whole genome shotgun (WGS) entry which is preliminary data.</text>
</comment>
<protein>
    <recommendedName>
        <fullName evidence="8">Globin domain-containing protein</fullName>
    </recommendedName>
</protein>
<keyword evidence="2 7" id="KW-0813">Transport</keyword>
<dbReference type="PANTHER" id="PTHR11442">
    <property type="entry name" value="HEMOGLOBIN FAMILY MEMBER"/>
    <property type="match status" value="1"/>
</dbReference>
<feature type="domain" description="Globin" evidence="8">
    <location>
        <begin position="2"/>
        <end position="127"/>
    </location>
</feature>
<evidence type="ECO:0000256" key="2">
    <source>
        <dbReference type="ARBA" id="ARBA00022448"/>
    </source>
</evidence>
<dbReference type="GO" id="GO:0031720">
    <property type="term" value="F:haptoglobin binding"/>
    <property type="evidence" value="ECO:0007669"/>
    <property type="project" value="TreeGrafter"/>
</dbReference>
<dbReference type="EMBL" id="JAINUF010000012">
    <property type="protein sequence ID" value="KAJ8345020.1"/>
    <property type="molecule type" value="Genomic_DNA"/>
</dbReference>
<name>A0A9Q1EU06_SYNKA</name>
<dbReference type="GO" id="GO:0042744">
    <property type="term" value="P:hydrogen peroxide catabolic process"/>
    <property type="evidence" value="ECO:0007669"/>
    <property type="project" value="TreeGrafter"/>
</dbReference>
<keyword evidence="6" id="KW-0408">Iron</keyword>
<keyword evidence="3 7" id="KW-0349">Heme</keyword>
<organism evidence="9 10">
    <name type="scientific">Synaphobranchus kaupii</name>
    <name type="common">Kaup's arrowtooth eel</name>
    <dbReference type="NCBI Taxonomy" id="118154"/>
    <lineage>
        <taxon>Eukaryota</taxon>
        <taxon>Metazoa</taxon>
        <taxon>Chordata</taxon>
        <taxon>Craniata</taxon>
        <taxon>Vertebrata</taxon>
        <taxon>Euteleostomi</taxon>
        <taxon>Actinopterygii</taxon>
        <taxon>Neopterygii</taxon>
        <taxon>Teleostei</taxon>
        <taxon>Anguilliformes</taxon>
        <taxon>Synaphobranchidae</taxon>
        <taxon>Synaphobranchus</taxon>
    </lineage>
</organism>
<evidence type="ECO:0000256" key="5">
    <source>
        <dbReference type="ARBA" id="ARBA00022723"/>
    </source>
</evidence>
<dbReference type="GO" id="GO:0019825">
    <property type="term" value="F:oxygen binding"/>
    <property type="evidence" value="ECO:0007669"/>
    <property type="project" value="InterPro"/>
</dbReference>
<evidence type="ECO:0000256" key="7">
    <source>
        <dbReference type="RuleBase" id="RU000356"/>
    </source>
</evidence>